<protein>
    <recommendedName>
        <fullName evidence="2">PEGA domain-containing protein</fullName>
    </recommendedName>
</protein>
<accession>A0A1F6TQW1</accession>
<sequence length="157" mass="17199">MPITNAYRLPALLALAAVSACVPLPPEPGFISVESEPAGADVVVMGKNLGRTPLRIRQEDVFPVTYPPEKLAQYGTIVLKKEGCRDYVQSVDNKVYVRGLKARLDCGARPSALPGGQTGGSTESAEERLRRLKELREKGLITEEEEKAARRRILNEL</sequence>
<feature type="signal peptide" evidence="1">
    <location>
        <begin position="1"/>
        <end position="16"/>
    </location>
</feature>
<feature type="chain" id="PRO_5009526780" description="PEGA domain-containing protein" evidence="1">
    <location>
        <begin position="17"/>
        <end position="157"/>
    </location>
</feature>
<dbReference type="Pfam" id="PF08308">
    <property type="entry name" value="PEGA"/>
    <property type="match status" value="1"/>
</dbReference>
<evidence type="ECO:0000259" key="2">
    <source>
        <dbReference type="Pfam" id="PF08308"/>
    </source>
</evidence>
<feature type="domain" description="PEGA" evidence="2">
    <location>
        <begin position="31"/>
        <end position="57"/>
    </location>
</feature>
<reference evidence="3 4" key="1">
    <citation type="journal article" date="2016" name="Nat. Commun.">
        <title>Thousands of microbial genomes shed light on interconnected biogeochemical processes in an aquifer system.</title>
        <authorList>
            <person name="Anantharaman K."/>
            <person name="Brown C.T."/>
            <person name="Hug L.A."/>
            <person name="Sharon I."/>
            <person name="Castelle C.J."/>
            <person name="Probst A.J."/>
            <person name="Thomas B.C."/>
            <person name="Singh A."/>
            <person name="Wilkins M.J."/>
            <person name="Karaoz U."/>
            <person name="Brodie E.L."/>
            <person name="Williams K.H."/>
            <person name="Hubbard S.S."/>
            <person name="Banfield J.F."/>
        </authorList>
    </citation>
    <scope>NUCLEOTIDE SEQUENCE [LARGE SCALE GENOMIC DNA]</scope>
</reference>
<proteinExistence type="predicted"/>
<evidence type="ECO:0000256" key="1">
    <source>
        <dbReference type="SAM" id="SignalP"/>
    </source>
</evidence>
<comment type="caution">
    <text evidence="3">The sequence shown here is derived from an EMBL/GenBank/DDBJ whole genome shotgun (WGS) entry which is preliminary data.</text>
</comment>
<evidence type="ECO:0000313" key="3">
    <source>
        <dbReference type="EMBL" id="OGI47528.1"/>
    </source>
</evidence>
<name>A0A1F6TQW1_9PROT</name>
<keyword evidence="1" id="KW-0732">Signal</keyword>
<evidence type="ECO:0000313" key="4">
    <source>
        <dbReference type="Proteomes" id="UP000178885"/>
    </source>
</evidence>
<gene>
    <name evidence="3" type="ORF">A2151_06430</name>
</gene>
<dbReference type="InterPro" id="IPR013229">
    <property type="entry name" value="PEGA"/>
</dbReference>
<dbReference type="AlphaFoldDB" id="A0A1F6TQW1"/>
<dbReference type="EMBL" id="MFSU01000053">
    <property type="protein sequence ID" value="OGI47528.1"/>
    <property type="molecule type" value="Genomic_DNA"/>
</dbReference>
<organism evidence="3 4">
    <name type="scientific">Candidatus Muproteobacteria bacterium RBG_16_65_34</name>
    <dbReference type="NCBI Taxonomy" id="1817760"/>
    <lineage>
        <taxon>Bacteria</taxon>
        <taxon>Pseudomonadati</taxon>
        <taxon>Pseudomonadota</taxon>
        <taxon>Candidatus Muproteobacteria</taxon>
    </lineage>
</organism>
<dbReference type="Proteomes" id="UP000178885">
    <property type="component" value="Unassembled WGS sequence"/>
</dbReference>